<dbReference type="InterPro" id="IPR009057">
    <property type="entry name" value="Homeodomain-like_sf"/>
</dbReference>
<evidence type="ECO:0000259" key="3">
    <source>
        <dbReference type="PROSITE" id="PS50977"/>
    </source>
</evidence>
<evidence type="ECO:0000256" key="2">
    <source>
        <dbReference type="PROSITE-ProRule" id="PRU00335"/>
    </source>
</evidence>
<keyword evidence="5" id="KW-1185">Reference proteome</keyword>
<dbReference type="Gene3D" id="1.10.357.10">
    <property type="entry name" value="Tetracycline Repressor, domain 2"/>
    <property type="match status" value="1"/>
</dbReference>
<dbReference type="AlphaFoldDB" id="A0A8J8F9U9"/>
<feature type="DNA-binding region" description="H-T-H motif" evidence="2">
    <location>
        <begin position="22"/>
        <end position="41"/>
    </location>
</feature>
<reference evidence="4" key="1">
    <citation type="submission" date="2019-10" db="EMBL/GenBank/DDBJ databases">
        <title>Draft genome sequence of Panacibacter sp. KCS-6.</title>
        <authorList>
            <person name="Yim K.J."/>
        </authorList>
    </citation>
    <scope>NUCLEOTIDE SEQUENCE</scope>
    <source>
        <strain evidence="4">KCS-6</strain>
    </source>
</reference>
<evidence type="ECO:0000256" key="1">
    <source>
        <dbReference type="ARBA" id="ARBA00023125"/>
    </source>
</evidence>
<dbReference type="Proteomes" id="UP000598971">
    <property type="component" value="Unassembled WGS sequence"/>
</dbReference>
<dbReference type="SUPFAM" id="SSF48498">
    <property type="entry name" value="Tetracyclin repressor-like, C-terminal domain"/>
    <property type="match status" value="1"/>
</dbReference>
<dbReference type="PROSITE" id="PS50977">
    <property type="entry name" value="HTH_TETR_2"/>
    <property type="match status" value="1"/>
</dbReference>
<dbReference type="Gene3D" id="1.10.10.60">
    <property type="entry name" value="Homeodomain-like"/>
    <property type="match status" value="1"/>
</dbReference>
<dbReference type="Pfam" id="PF00440">
    <property type="entry name" value="TetR_N"/>
    <property type="match status" value="1"/>
</dbReference>
<dbReference type="InterPro" id="IPR001647">
    <property type="entry name" value="HTH_TetR"/>
</dbReference>
<organism evidence="4 5">
    <name type="scientific">Limnovirga soli</name>
    <dbReference type="NCBI Taxonomy" id="2656915"/>
    <lineage>
        <taxon>Bacteria</taxon>
        <taxon>Pseudomonadati</taxon>
        <taxon>Bacteroidota</taxon>
        <taxon>Chitinophagia</taxon>
        <taxon>Chitinophagales</taxon>
        <taxon>Chitinophagaceae</taxon>
        <taxon>Limnovirga</taxon>
    </lineage>
</organism>
<comment type="caution">
    <text evidence="4">The sequence shown here is derived from an EMBL/GenBank/DDBJ whole genome shotgun (WGS) entry which is preliminary data.</text>
</comment>
<dbReference type="GO" id="GO:0003677">
    <property type="term" value="F:DNA binding"/>
    <property type="evidence" value="ECO:0007669"/>
    <property type="project" value="UniProtKB-UniRule"/>
</dbReference>
<dbReference type="SUPFAM" id="SSF46689">
    <property type="entry name" value="Homeodomain-like"/>
    <property type="match status" value="1"/>
</dbReference>
<dbReference type="InterPro" id="IPR050109">
    <property type="entry name" value="HTH-type_TetR-like_transc_reg"/>
</dbReference>
<keyword evidence="1 2" id="KW-0238">DNA-binding</keyword>
<sequence>MKERIQEKAKDLFMRYGFKSVTMDEIASQMRVSKKTIYHYFVDKDALVEAVMLSEMEQMQAVGINQSKGAVDAIDEILKDMDMMEMVMKTMNPQIIFDLEKFYPGTYSKFKNHKNSFMLDLIKHNLKRGIEEGLYRPEIDIDIIAKFRLESAFIALNQEIYPYGKYSLMKVSSEIYFTYLHGIVTVKGKSLIEKYIQQREKNKSITV</sequence>
<evidence type="ECO:0000313" key="4">
    <source>
        <dbReference type="EMBL" id="NNV54073.1"/>
    </source>
</evidence>
<gene>
    <name evidence="4" type="ORF">GD597_01290</name>
</gene>
<feature type="domain" description="HTH tetR-type" evidence="3">
    <location>
        <begin position="1"/>
        <end position="59"/>
    </location>
</feature>
<accession>A0A8J8F9U9</accession>
<dbReference type="PANTHER" id="PTHR30328:SF54">
    <property type="entry name" value="HTH-TYPE TRANSCRIPTIONAL REPRESSOR SCO4008"/>
    <property type="match status" value="1"/>
</dbReference>
<dbReference type="InterPro" id="IPR036271">
    <property type="entry name" value="Tet_transcr_reg_TetR-rel_C_sf"/>
</dbReference>
<proteinExistence type="predicted"/>
<protein>
    <submittedName>
        <fullName evidence="4">TetR family transcriptional regulator</fullName>
    </submittedName>
</protein>
<name>A0A8J8F9U9_9BACT</name>
<dbReference type="RefSeq" id="WP_171605986.1">
    <property type="nucleotide sequence ID" value="NZ_WHPF01000001.1"/>
</dbReference>
<dbReference type="PANTHER" id="PTHR30328">
    <property type="entry name" value="TRANSCRIPTIONAL REPRESSOR"/>
    <property type="match status" value="1"/>
</dbReference>
<dbReference type="EMBL" id="WHPF01000001">
    <property type="protein sequence ID" value="NNV54073.1"/>
    <property type="molecule type" value="Genomic_DNA"/>
</dbReference>
<evidence type="ECO:0000313" key="5">
    <source>
        <dbReference type="Proteomes" id="UP000598971"/>
    </source>
</evidence>
<dbReference type="PRINTS" id="PR00455">
    <property type="entry name" value="HTHTETR"/>
</dbReference>